<accession>A0A7R9EAZ6</accession>
<evidence type="ECO:0000313" key="1">
    <source>
        <dbReference type="EMBL" id="CAD7429637.1"/>
    </source>
</evidence>
<organism evidence="1">
    <name type="scientific">Timema monikensis</name>
    <dbReference type="NCBI Taxonomy" id="170555"/>
    <lineage>
        <taxon>Eukaryota</taxon>
        <taxon>Metazoa</taxon>
        <taxon>Ecdysozoa</taxon>
        <taxon>Arthropoda</taxon>
        <taxon>Hexapoda</taxon>
        <taxon>Insecta</taxon>
        <taxon>Pterygota</taxon>
        <taxon>Neoptera</taxon>
        <taxon>Polyneoptera</taxon>
        <taxon>Phasmatodea</taxon>
        <taxon>Timematodea</taxon>
        <taxon>Timematoidea</taxon>
        <taxon>Timematidae</taxon>
        <taxon>Timema</taxon>
    </lineage>
</organism>
<dbReference type="EMBL" id="OB794161">
    <property type="protein sequence ID" value="CAD7429637.1"/>
    <property type="molecule type" value="Genomic_DNA"/>
</dbReference>
<reference evidence="1" key="1">
    <citation type="submission" date="2020-11" db="EMBL/GenBank/DDBJ databases">
        <authorList>
            <person name="Tran Van P."/>
        </authorList>
    </citation>
    <scope>NUCLEOTIDE SEQUENCE</scope>
</reference>
<sequence>MFPSSKVYPHFRGGIVKNYAEYNRQGSNPNLPIIGNIVYCEADALDHAATEAGVDKCEIFSRNLETSGNFLASRRGTLDVTPFGVITRERSSWQSAVVCDKFQTERTRRYEICEKQQAYMTPGDKPWTTYLALEELQDSPEDVTKYLKEEYLRTEHGTAAPQEDEDLTDEVVPVEFLVKRASNLGSRPSGIRSPAPNLPISSKADYMTLSFSSLFGQASQVFHLQSLHA</sequence>
<proteinExistence type="predicted"/>
<dbReference type="AlphaFoldDB" id="A0A7R9EAZ6"/>
<gene>
    <name evidence="1" type="ORF">TMSB3V08_LOCUS6414</name>
</gene>
<name>A0A7R9EAZ6_9NEOP</name>
<protein>
    <submittedName>
        <fullName evidence="1">Uncharacterized protein</fullName>
    </submittedName>
</protein>